<dbReference type="GO" id="GO:0030145">
    <property type="term" value="F:manganese ion binding"/>
    <property type="evidence" value="ECO:0007669"/>
    <property type="project" value="TreeGrafter"/>
</dbReference>
<evidence type="ECO:0000256" key="5">
    <source>
        <dbReference type="ARBA" id="ARBA00023002"/>
    </source>
</evidence>
<keyword evidence="14" id="KW-1185">Reference proteome</keyword>
<feature type="binding site" evidence="9">
    <location>
        <position position="237"/>
    </location>
    <ligand>
        <name>1-deoxy-D-xylulose 5-phosphate</name>
        <dbReference type="ChEBI" id="CHEBI:57792"/>
    </ligand>
</feature>
<gene>
    <name evidence="9 13" type="primary">dxr</name>
    <name evidence="13" type="synonym">ispC</name>
    <name evidence="13" type="synonym">yaeM</name>
    <name evidence="13" type="ORF">WIGMOR_0377</name>
</gene>
<proteinExistence type="inferred from homology"/>
<dbReference type="Pfam" id="PF02670">
    <property type="entry name" value="DXP_reductoisom"/>
    <property type="match status" value="1"/>
</dbReference>
<dbReference type="HAMAP" id="MF_00183">
    <property type="entry name" value="DXP_reductoisom"/>
    <property type="match status" value="1"/>
</dbReference>
<keyword evidence="5 9" id="KW-0560">Oxidoreductase</keyword>
<feature type="domain" description="DXP reductoisomerase C-terminal" evidence="12">
    <location>
        <begin position="281"/>
        <end position="398"/>
    </location>
</feature>
<dbReference type="InterPro" id="IPR036291">
    <property type="entry name" value="NAD(P)-bd_dom_sf"/>
</dbReference>
<comment type="catalytic activity">
    <reaction evidence="8">
        <text>2-C-methyl-D-erythritol 4-phosphate + NADP(+) = 1-deoxy-D-xylulose 5-phosphate + NADPH + H(+)</text>
        <dbReference type="Rhea" id="RHEA:13717"/>
        <dbReference type="ChEBI" id="CHEBI:15378"/>
        <dbReference type="ChEBI" id="CHEBI:57783"/>
        <dbReference type="ChEBI" id="CHEBI:57792"/>
        <dbReference type="ChEBI" id="CHEBI:58262"/>
        <dbReference type="ChEBI" id="CHEBI:58349"/>
        <dbReference type="EC" id="1.1.1.267"/>
    </reaction>
    <physiologicalReaction direction="right-to-left" evidence="8">
        <dbReference type="Rhea" id="RHEA:13719"/>
    </physiologicalReaction>
</comment>
<evidence type="ECO:0000256" key="3">
    <source>
        <dbReference type="ARBA" id="ARBA00022723"/>
    </source>
</evidence>
<dbReference type="STRING" id="1142511.WIGMOR_0377"/>
<feature type="binding site" evidence="9">
    <location>
        <position position="161"/>
    </location>
    <ligand>
        <name>1-deoxy-D-xylulose 5-phosphate</name>
        <dbReference type="ChEBI" id="CHEBI:57792"/>
    </ligand>
</feature>
<keyword evidence="3 9" id="KW-0479">Metal-binding</keyword>
<keyword evidence="4 9" id="KW-0521">NADP</keyword>
<dbReference type="GO" id="GO:0016853">
    <property type="term" value="F:isomerase activity"/>
    <property type="evidence" value="ECO:0007669"/>
    <property type="project" value="UniProtKB-KW"/>
</dbReference>
<accession>H6Q4S6</accession>
<feature type="binding site" evidence="9">
    <location>
        <position position="19"/>
    </location>
    <ligand>
        <name>NADPH</name>
        <dbReference type="ChEBI" id="CHEBI:57783"/>
    </ligand>
</feature>
<dbReference type="HOGENOM" id="CLU_035714_4_0_6"/>
<dbReference type="PIRSF" id="PIRSF006205">
    <property type="entry name" value="Dxp_reductismrs"/>
    <property type="match status" value="1"/>
</dbReference>
<comment type="cofactor">
    <cofactor evidence="9">
        <name>Mg(2+)</name>
        <dbReference type="ChEBI" id="CHEBI:18420"/>
    </cofactor>
    <cofactor evidence="9">
        <name>Mn(2+)</name>
        <dbReference type="ChEBI" id="CHEBI:29035"/>
    </cofactor>
</comment>
<feature type="binding site" evidence="9">
    <location>
        <position position="241"/>
    </location>
    <ligand>
        <name>1-deoxy-D-xylulose 5-phosphate</name>
        <dbReference type="ChEBI" id="CHEBI:57792"/>
    </ligand>
</feature>
<keyword evidence="6 9" id="KW-0464">Manganese</keyword>
<dbReference type="PANTHER" id="PTHR30525:SF0">
    <property type="entry name" value="1-DEOXY-D-XYLULOSE 5-PHOSPHATE REDUCTOISOMERASE, CHLOROPLASTIC"/>
    <property type="match status" value="1"/>
</dbReference>
<dbReference type="GO" id="GO:0051484">
    <property type="term" value="P:isopentenyl diphosphate biosynthetic process, methylerythritol 4-phosphate pathway involved in terpenoid biosynthetic process"/>
    <property type="evidence" value="ECO:0007669"/>
    <property type="project" value="UniProtKB-ARBA"/>
</dbReference>
<dbReference type="GO" id="GO:0030604">
    <property type="term" value="F:1-deoxy-D-xylulose-5-phosphate reductoisomerase activity"/>
    <property type="evidence" value="ECO:0007669"/>
    <property type="project" value="UniProtKB-UniRule"/>
</dbReference>
<sequence>MFIKLNMKTKSITILGSTGSIGINTLDIINKNLDIFSIYALIAYGNNIDLMTHQCLKYQPNYVCTINSLSAKLLQNNLLYHKCRTSVLFGSKNACQLSSSEDMDTLVAATVGLSGIFFIFAAIKSGKKILLANKEILVSCGDFFMKQIKKYDAFLCPIDSEHNAIFQSLPINMQKKLGDCELLEKCKISGIILTGSGGPFRKVPLDNLHTMTPQQACAHPNWSMGKKISIDSATMMNKGLEYIAARLLFQANPEQIEILLHPQSIIHAMVRYIDGSIFAHMSMPDIKTSIAYGLGYPERIFSGTTEINFFQLNHLNFEHISKKRYPCFYLAIKASEYGQGEIITLNATNEVAVESFLLNQIKFTDIAKINEYVLETFKISQPNNIEEILFIDTQVRKYTNQYIKLNKFN</sequence>
<comment type="subunit">
    <text evidence="9">Homodimer.</text>
</comment>
<keyword evidence="9" id="KW-0460">Magnesium</keyword>
<dbReference type="InterPro" id="IPR036169">
    <property type="entry name" value="DXPR_C_sf"/>
</dbReference>
<keyword evidence="7 9" id="KW-0414">Isoprene biosynthesis</keyword>
<dbReference type="OrthoDB" id="9806546at2"/>
<dbReference type="EMBL" id="CP003315">
    <property type="protein sequence ID" value="AFA41209.1"/>
    <property type="molecule type" value="Genomic_DNA"/>
</dbReference>
<keyword evidence="13" id="KW-0413">Isomerase</keyword>
<feature type="binding site" evidence="9">
    <location>
        <position position="232"/>
    </location>
    <ligand>
        <name>1-deoxy-D-xylulose 5-phosphate</name>
        <dbReference type="ChEBI" id="CHEBI:57792"/>
    </ligand>
</feature>
<dbReference type="PANTHER" id="PTHR30525">
    <property type="entry name" value="1-DEOXY-D-XYLULOSE 5-PHOSPHATE REDUCTOISOMERASE"/>
    <property type="match status" value="1"/>
</dbReference>
<dbReference type="NCBIfam" id="NF003938">
    <property type="entry name" value="PRK05447.1-1"/>
    <property type="match status" value="1"/>
</dbReference>
<dbReference type="AlphaFoldDB" id="H6Q4S6"/>
<dbReference type="GO" id="GO:0070402">
    <property type="term" value="F:NADPH binding"/>
    <property type="evidence" value="ECO:0007669"/>
    <property type="project" value="InterPro"/>
</dbReference>
<protein>
    <recommendedName>
        <fullName evidence="9">1-deoxy-D-xylulose 5-phosphate reductoisomerase</fullName>
        <shortName evidence="9">DXP reductoisomerase</shortName>
        <ecNumber evidence="9">1.1.1.267</ecNumber>
    </recommendedName>
    <alternativeName>
        <fullName evidence="9">1-deoxyxylulose-5-phosphate reductoisomerase</fullName>
    </alternativeName>
    <alternativeName>
        <fullName evidence="9">2-C-methyl-D-erythritol 4-phosphate synthase</fullName>
    </alternativeName>
</protein>
<comment type="similarity">
    <text evidence="2 9">Belongs to the DXR family.</text>
</comment>
<evidence type="ECO:0000259" key="10">
    <source>
        <dbReference type="Pfam" id="PF02670"/>
    </source>
</evidence>
<dbReference type="InterPro" id="IPR013644">
    <property type="entry name" value="DXP_reductoisomerase_C"/>
</dbReference>
<dbReference type="EC" id="1.1.1.267" evidence="9"/>
<dbReference type="Gene3D" id="3.40.50.720">
    <property type="entry name" value="NAD(P)-binding Rossmann-like Domain"/>
    <property type="match status" value="1"/>
</dbReference>
<dbReference type="Pfam" id="PF08436">
    <property type="entry name" value="DXP_redisom_C"/>
    <property type="match status" value="1"/>
</dbReference>
<comment type="caution">
    <text evidence="9">Lacks conserved residue(s) required for the propagation of feature annotation.</text>
</comment>
<dbReference type="InterPro" id="IPR013512">
    <property type="entry name" value="DXP_reductoisomerase_N"/>
</dbReference>
<feature type="binding site" evidence="9">
    <location>
        <position position="18"/>
    </location>
    <ligand>
        <name>NADPH</name>
        <dbReference type="ChEBI" id="CHEBI:57783"/>
    </ligand>
</feature>
<reference evidence="13 14" key="1">
    <citation type="journal article" date="2012" name="MBio">
        <title>Insight into the transmission biology and species-specific functional capabilities of tsetse (Diptera: glossinidae) obligate symbiont wigglesworthia.</title>
        <authorList>
            <person name="Rio R.V."/>
            <person name="Symula R.E."/>
            <person name="Wang J."/>
            <person name="Lohs C."/>
            <person name="Wu Y.N."/>
            <person name="Snyder A.K."/>
            <person name="Bjornson R.D."/>
            <person name="Oshima K."/>
            <person name="Biehl B.S."/>
            <person name="Perna N.T."/>
            <person name="Hattori M."/>
            <person name="Aksoy S."/>
        </authorList>
    </citation>
    <scope>NUCLEOTIDE SEQUENCE [LARGE SCALE GENOMIC DNA]</scope>
    <source>
        <strain evidence="13">WGM</strain>
    </source>
</reference>
<comment type="function">
    <text evidence="9">Catalyzes the NADPH-dependent rearrangement and reduction of 1-deoxy-D-xylulose-5-phosphate (DXP) to 2-C-methyl-D-erythritol 4-phosphate (MEP).</text>
</comment>
<feature type="binding site" evidence="9">
    <location>
        <position position="241"/>
    </location>
    <ligand>
        <name>Mn(2+)</name>
        <dbReference type="ChEBI" id="CHEBI:29035"/>
    </ligand>
</feature>
<comment type="pathway">
    <text evidence="1 9">Isoprenoid biosynthesis; isopentenyl diphosphate biosynthesis via DXP pathway; isopentenyl diphosphate from 1-deoxy-D-xylulose 5-phosphate: step 1/6.</text>
</comment>
<evidence type="ECO:0000256" key="6">
    <source>
        <dbReference type="ARBA" id="ARBA00023211"/>
    </source>
</evidence>
<feature type="binding site" evidence="9">
    <location>
        <position position="238"/>
    </location>
    <ligand>
        <name>1-deoxy-D-xylulose 5-phosphate</name>
        <dbReference type="ChEBI" id="CHEBI:57792"/>
    </ligand>
</feature>
<dbReference type="Gene3D" id="1.10.1740.10">
    <property type="match status" value="1"/>
</dbReference>
<dbReference type="UniPathway" id="UPA00056">
    <property type="reaction ID" value="UER00092"/>
</dbReference>
<feature type="binding site" evidence="9">
    <location>
        <position position="47"/>
    </location>
    <ligand>
        <name>NADPH</name>
        <dbReference type="ChEBI" id="CHEBI:57783"/>
    </ligand>
</feature>
<feature type="binding site" evidence="9">
    <location>
        <position position="135"/>
    </location>
    <ligand>
        <name>NADPH</name>
        <dbReference type="ChEBI" id="CHEBI:57783"/>
    </ligand>
</feature>
<dbReference type="NCBIfam" id="TIGR00243">
    <property type="entry name" value="Dxr"/>
    <property type="match status" value="1"/>
</dbReference>
<dbReference type="Pfam" id="PF13288">
    <property type="entry name" value="DXPR_C"/>
    <property type="match status" value="1"/>
</dbReference>
<evidence type="ECO:0000313" key="14">
    <source>
        <dbReference type="Proteomes" id="UP000009061"/>
    </source>
</evidence>
<dbReference type="SUPFAM" id="SSF69055">
    <property type="entry name" value="1-deoxy-D-xylulose-5-phosphate reductoisomerase, C-terminal domain"/>
    <property type="match status" value="1"/>
</dbReference>
<feature type="binding site" evidence="9">
    <location>
        <position position="134"/>
    </location>
    <ligand>
        <name>1-deoxy-D-xylulose 5-phosphate</name>
        <dbReference type="ChEBI" id="CHEBI:57792"/>
    </ligand>
</feature>
<evidence type="ECO:0000256" key="4">
    <source>
        <dbReference type="ARBA" id="ARBA00022857"/>
    </source>
</evidence>
<feature type="binding site" evidence="9">
    <location>
        <position position="196"/>
    </location>
    <ligand>
        <name>1-deoxy-D-xylulose 5-phosphate</name>
        <dbReference type="ChEBI" id="CHEBI:57792"/>
    </ligand>
</feature>
<evidence type="ECO:0000256" key="7">
    <source>
        <dbReference type="ARBA" id="ARBA00023229"/>
    </source>
</evidence>
<feature type="domain" description="1-deoxy-D-xylulose 5-phosphate reductoisomerase C-terminal" evidence="11">
    <location>
        <begin position="155"/>
        <end position="249"/>
    </location>
</feature>
<feature type="binding site" evidence="9">
    <location>
        <position position="20"/>
    </location>
    <ligand>
        <name>NADPH</name>
        <dbReference type="ChEBI" id="CHEBI:57783"/>
    </ligand>
</feature>
<evidence type="ECO:0000256" key="9">
    <source>
        <dbReference type="HAMAP-Rule" id="MF_00183"/>
    </source>
</evidence>
<feature type="binding site" evidence="9">
    <location>
        <position position="160"/>
    </location>
    <ligand>
        <name>1-deoxy-D-xylulose 5-phosphate</name>
        <dbReference type="ChEBI" id="CHEBI:57792"/>
    </ligand>
</feature>
<feature type="binding site" evidence="9">
    <location>
        <position position="133"/>
    </location>
    <ligand>
        <name>NADPH</name>
        <dbReference type="ChEBI" id="CHEBI:57783"/>
    </ligand>
</feature>
<feature type="binding site" evidence="9">
    <location>
        <position position="225"/>
    </location>
    <ligand>
        <name>NADPH</name>
        <dbReference type="ChEBI" id="CHEBI:57783"/>
    </ligand>
</feature>
<feature type="binding site" evidence="9">
    <location>
        <position position="219"/>
    </location>
    <ligand>
        <name>1-deoxy-D-xylulose 5-phosphate</name>
        <dbReference type="ChEBI" id="CHEBI:57792"/>
    </ligand>
</feature>
<dbReference type="InterPro" id="IPR003821">
    <property type="entry name" value="DXP_reductoisomerase"/>
</dbReference>
<evidence type="ECO:0000256" key="1">
    <source>
        <dbReference type="ARBA" id="ARBA00005094"/>
    </source>
</evidence>
<evidence type="ECO:0000259" key="12">
    <source>
        <dbReference type="Pfam" id="PF13288"/>
    </source>
</evidence>
<name>H6Q4S6_WIGGL</name>
<evidence type="ECO:0000259" key="11">
    <source>
        <dbReference type="Pfam" id="PF08436"/>
    </source>
</evidence>
<organism evidence="13 14">
    <name type="scientific">Wigglesworthia glossinidia endosymbiont of Glossina morsitans morsitans</name>
    <name type="common">Yale colony</name>
    <dbReference type="NCBI Taxonomy" id="1142511"/>
    <lineage>
        <taxon>Bacteria</taxon>
        <taxon>Pseudomonadati</taxon>
        <taxon>Pseudomonadota</taxon>
        <taxon>Gammaproteobacteria</taxon>
        <taxon>Enterobacterales</taxon>
        <taxon>Erwiniaceae</taxon>
        <taxon>Wigglesworthia</taxon>
    </lineage>
</organism>
<evidence type="ECO:0000256" key="2">
    <source>
        <dbReference type="ARBA" id="ARBA00006825"/>
    </source>
</evidence>
<dbReference type="FunFam" id="3.40.50.720:FF:000045">
    <property type="entry name" value="1-deoxy-D-xylulose 5-phosphate reductoisomerase"/>
    <property type="match status" value="1"/>
</dbReference>
<evidence type="ECO:0000256" key="8">
    <source>
        <dbReference type="ARBA" id="ARBA00048543"/>
    </source>
</evidence>
<dbReference type="InterPro" id="IPR026877">
    <property type="entry name" value="DXPR_C"/>
</dbReference>
<feature type="domain" description="1-deoxy-D-xylulose 5-phosphate reductoisomerase N-terminal" evidence="10">
    <location>
        <begin position="12"/>
        <end position="141"/>
    </location>
</feature>
<dbReference type="KEGG" id="wgl:WIGMOR_0377"/>
<dbReference type="Proteomes" id="UP000009061">
    <property type="component" value="Chromosome"/>
</dbReference>
<dbReference type="SUPFAM" id="SSF51735">
    <property type="entry name" value="NAD(P)-binding Rossmann-fold domains"/>
    <property type="match status" value="1"/>
</dbReference>
<dbReference type="eggNOG" id="COG0743">
    <property type="taxonomic scope" value="Bacteria"/>
</dbReference>
<evidence type="ECO:0000313" key="13">
    <source>
        <dbReference type="EMBL" id="AFA41209.1"/>
    </source>
</evidence>
<feature type="binding site" evidence="9">
    <location>
        <position position="161"/>
    </location>
    <ligand>
        <name>Mn(2+)</name>
        <dbReference type="ChEBI" id="CHEBI:29035"/>
    </ligand>
</feature>
<feature type="binding site" evidence="9">
    <location>
        <position position="21"/>
    </location>
    <ligand>
        <name>NADPH</name>
        <dbReference type="ChEBI" id="CHEBI:57783"/>
    </ligand>
</feature>
<dbReference type="SUPFAM" id="SSF55347">
    <property type="entry name" value="Glyceraldehyde-3-phosphate dehydrogenase-like, C-terminal domain"/>
    <property type="match status" value="1"/>
</dbReference>
<feature type="binding site" evidence="9">
    <location>
        <position position="159"/>
    </location>
    <ligand>
        <name>Mn(2+)</name>
        <dbReference type="ChEBI" id="CHEBI:29035"/>
    </ligand>
</feature>